<evidence type="ECO:0000256" key="1">
    <source>
        <dbReference type="ARBA" id="ARBA00004202"/>
    </source>
</evidence>
<dbReference type="WBParaSite" id="Csp11.Scaffold542.g3409.t2">
    <property type="protein sequence ID" value="Csp11.Scaffold542.g3409.t2"/>
    <property type="gene ID" value="Csp11.Scaffold542.g3409"/>
</dbReference>
<dbReference type="InterPro" id="IPR008266">
    <property type="entry name" value="Tyr_kinase_AS"/>
</dbReference>
<feature type="domain" description="SH2" evidence="17">
    <location>
        <begin position="25"/>
        <end position="118"/>
    </location>
</feature>
<evidence type="ECO:0000259" key="18">
    <source>
        <dbReference type="PROSITE" id="PS50011"/>
    </source>
</evidence>
<dbReference type="SUPFAM" id="SSF56112">
    <property type="entry name" value="Protein kinase-like (PK-like)"/>
    <property type="match status" value="1"/>
</dbReference>
<keyword evidence="11 16" id="KW-0829">Tyrosine-protein kinase</keyword>
<dbReference type="Gene3D" id="3.30.505.10">
    <property type="entry name" value="SH2 domain"/>
    <property type="match status" value="1"/>
</dbReference>
<feature type="binding site" evidence="15">
    <location>
        <position position="161"/>
    </location>
    <ligand>
        <name>ATP</name>
        <dbReference type="ChEBI" id="CHEBI:30616"/>
    </ligand>
</feature>
<dbReference type="GO" id="GO:0005886">
    <property type="term" value="C:plasma membrane"/>
    <property type="evidence" value="ECO:0007669"/>
    <property type="project" value="UniProtKB-SubCell"/>
</dbReference>
<dbReference type="Gene3D" id="3.30.200.20">
    <property type="entry name" value="Phosphorylase Kinase, domain 1"/>
    <property type="match status" value="1"/>
</dbReference>
<dbReference type="STRING" id="1561998.A0A1I7T8C6"/>
<dbReference type="InterPro" id="IPR036860">
    <property type="entry name" value="SH2_dom_sf"/>
</dbReference>
<feature type="domain" description="Protein kinase" evidence="18">
    <location>
        <begin position="130"/>
        <end position="389"/>
    </location>
</feature>
<keyword evidence="3" id="KW-1003">Cell membrane</keyword>
<keyword evidence="8 15" id="KW-0067">ATP-binding</keyword>
<dbReference type="PRINTS" id="PR00109">
    <property type="entry name" value="TYRKINASE"/>
</dbReference>
<dbReference type="FunFam" id="3.30.200.20:FF:000194">
    <property type="entry name" value="protein-tyrosine kinase 2-beta isoform X1"/>
    <property type="match status" value="1"/>
</dbReference>
<dbReference type="Gene3D" id="1.10.510.10">
    <property type="entry name" value="Transferase(Phosphotransferase) domain 1"/>
    <property type="match status" value="1"/>
</dbReference>
<dbReference type="AlphaFoldDB" id="A0A1I7T8C6"/>
<proteinExistence type="inferred from homology"/>
<dbReference type="InterPro" id="IPR011009">
    <property type="entry name" value="Kinase-like_dom_sf"/>
</dbReference>
<accession>A0A1I7T8C6</accession>
<dbReference type="Proteomes" id="UP000095282">
    <property type="component" value="Unplaced"/>
</dbReference>
<organism evidence="19 20">
    <name type="scientific">Caenorhabditis tropicalis</name>
    <dbReference type="NCBI Taxonomy" id="1561998"/>
    <lineage>
        <taxon>Eukaryota</taxon>
        <taxon>Metazoa</taxon>
        <taxon>Ecdysozoa</taxon>
        <taxon>Nematoda</taxon>
        <taxon>Chromadorea</taxon>
        <taxon>Rhabditida</taxon>
        <taxon>Rhabditina</taxon>
        <taxon>Rhabditomorpha</taxon>
        <taxon>Rhabditoidea</taxon>
        <taxon>Rhabditidae</taxon>
        <taxon>Peloderinae</taxon>
        <taxon>Caenorhabditis</taxon>
    </lineage>
</organism>
<dbReference type="eggNOG" id="KOG0194">
    <property type="taxonomic scope" value="Eukaryota"/>
</dbReference>
<dbReference type="InterPro" id="IPR050198">
    <property type="entry name" value="Non-receptor_tyrosine_kinases"/>
</dbReference>
<dbReference type="InterPro" id="IPR001245">
    <property type="entry name" value="Ser-Thr/Tyr_kinase_cat_dom"/>
</dbReference>
<dbReference type="CDD" id="cd10361">
    <property type="entry name" value="SH2_Fps_family"/>
    <property type="match status" value="1"/>
</dbReference>
<keyword evidence="4" id="KW-0963">Cytoplasm</keyword>
<dbReference type="PROSITE" id="PS00109">
    <property type="entry name" value="PROTEIN_KINASE_TYR"/>
    <property type="match status" value="1"/>
</dbReference>
<protein>
    <recommendedName>
        <fullName evidence="16">Tyrosine-protein kinase</fullName>
        <ecNumber evidence="16">2.7.10.2</ecNumber>
    </recommendedName>
</protein>
<evidence type="ECO:0000256" key="4">
    <source>
        <dbReference type="ARBA" id="ARBA00022490"/>
    </source>
</evidence>
<keyword evidence="19" id="KW-1185">Reference proteome</keyword>
<evidence type="ECO:0000256" key="8">
    <source>
        <dbReference type="ARBA" id="ARBA00022840"/>
    </source>
</evidence>
<dbReference type="Pfam" id="PF07714">
    <property type="entry name" value="PK_Tyr_Ser-Thr"/>
    <property type="match status" value="1"/>
</dbReference>
<evidence type="ECO:0000256" key="15">
    <source>
        <dbReference type="PROSITE-ProRule" id="PRU10141"/>
    </source>
</evidence>
<dbReference type="GO" id="GO:0005737">
    <property type="term" value="C:cytoplasm"/>
    <property type="evidence" value="ECO:0007669"/>
    <property type="project" value="UniProtKB-SubCell"/>
</dbReference>
<evidence type="ECO:0000259" key="17">
    <source>
        <dbReference type="PROSITE" id="PS50001"/>
    </source>
</evidence>
<keyword evidence="6 15" id="KW-0547">Nucleotide-binding</keyword>
<dbReference type="InterPro" id="IPR000719">
    <property type="entry name" value="Prot_kinase_dom"/>
</dbReference>
<comment type="similarity">
    <text evidence="13">Belongs to the protein kinase superfamily. Tyr protein kinase family. Fes/fps subfamily.</text>
</comment>
<comment type="subcellular location">
    <subcellularLocation>
        <location evidence="1">Cell membrane</location>
        <topology evidence="1">Peripheral membrane protein</topology>
    </subcellularLocation>
    <subcellularLocation>
        <location evidence="2">Cytoplasm</location>
    </subcellularLocation>
</comment>
<dbReference type="Pfam" id="PF00017">
    <property type="entry name" value="SH2"/>
    <property type="match status" value="1"/>
</dbReference>
<evidence type="ECO:0000256" key="11">
    <source>
        <dbReference type="ARBA" id="ARBA00023137"/>
    </source>
</evidence>
<dbReference type="GO" id="GO:0005524">
    <property type="term" value="F:ATP binding"/>
    <property type="evidence" value="ECO:0007669"/>
    <property type="project" value="UniProtKB-UniRule"/>
</dbReference>
<reference evidence="20" key="1">
    <citation type="submission" date="2016-11" db="UniProtKB">
        <authorList>
            <consortium name="WormBaseParasite"/>
        </authorList>
    </citation>
    <scope>IDENTIFICATION</scope>
</reference>
<dbReference type="CDD" id="cd00192">
    <property type="entry name" value="PTKc"/>
    <property type="match status" value="1"/>
</dbReference>
<keyword evidence="5 16" id="KW-0808">Transferase</keyword>
<dbReference type="SUPFAM" id="SSF55550">
    <property type="entry name" value="SH2 domain"/>
    <property type="match status" value="1"/>
</dbReference>
<evidence type="ECO:0000256" key="3">
    <source>
        <dbReference type="ARBA" id="ARBA00022475"/>
    </source>
</evidence>
<evidence type="ECO:0000256" key="5">
    <source>
        <dbReference type="ARBA" id="ARBA00022679"/>
    </source>
</evidence>
<evidence type="ECO:0000256" key="14">
    <source>
        <dbReference type="PROSITE-ProRule" id="PRU00191"/>
    </source>
</evidence>
<evidence type="ECO:0000256" key="7">
    <source>
        <dbReference type="ARBA" id="ARBA00022777"/>
    </source>
</evidence>
<evidence type="ECO:0000256" key="13">
    <source>
        <dbReference type="ARBA" id="ARBA00061333"/>
    </source>
</evidence>
<dbReference type="PROSITE" id="PS00107">
    <property type="entry name" value="PROTEIN_KINASE_ATP"/>
    <property type="match status" value="1"/>
</dbReference>
<evidence type="ECO:0000256" key="2">
    <source>
        <dbReference type="ARBA" id="ARBA00004496"/>
    </source>
</evidence>
<dbReference type="EC" id="2.7.10.2" evidence="16"/>
<evidence type="ECO:0000256" key="12">
    <source>
        <dbReference type="ARBA" id="ARBA00051245"/>
    </source>
</evidence>
<evidence type="ECO:0000256" key="6">
    <source>
        <dbReference type="ARBA" id="ARBA00022741"/>
    </source>
</evidence>
<dbReference type="GO" id="GO:0004715">
    <property type="term" value="F:non-membrane spanning protein tyrosine kinase activity"/>
    <property type="evidence" value="ECO:0007669"/>
    <property type="project" value="UniProtKB-EC"/>
</dbReference>
<dbReference type="SMART" id="SM00252">
    <property type="entry name" value="SH2"/>
    <property type="match status" value="1"/>
</dbReference>
<dbReference type="InterPro" id="IPR020635">
    <property type="entry name" value="Tyr_kinase_cat_dom"/>
</dbReference>
<dbReference type="PANTHER" id="PTHR24418">
    <property type="entry name" value="TYROSINE-PROTEIN KINASE"/>
    <property type="match status" value="1"/>
</dbReference>
<comment type="catalytic activity">
    <reaction evidence="12 16">
        <text>L-tyrosyl-[protein] + ATP = O-phospho-L-tyrosyl-[protein] + ADP + H(+)</text>
        <dbReference type="Rhea" id="RHEA:10596"/>
        <dbReference type="Rhea" id="RHEA-COMP:10136"/>
        <dbReference type="Rhea" id="RHEA-COMP:20101"/>
        <dbReference type="ChEBI" id="CHEBI:15378"/>
        <dbReference type="ChEBI" id="CHEBI:30616"/>
        <dbReference type="ChEBI" id="CHEBI:46858"/>
        <dbReference type="ChEBI" id="CHEBI:61978"/>
        <dbReference type="ChEBI" id="CHEBI:456216"/>
        <dbReference type="EC" id="2.7.10.2"/>
    </reaction>
</comment>
<dbReference type="InterPro" id="IPR035849">
    <property type="entry name" value="Fes/Fps/Fer_SH2"/>
</dbReference>
<keyword evidence="10" id="KW-0472">Membrane</keyword>
<dbReference type="InterPro" id="IPR017441">
    <property type="entry name" value="Protein_kinase_ATP_BS"/>
</dbReference>
<evidence type="ECO:0000256" key="10">
    <source>
        <dbReference type="ARBA" id="ARBA00023136"/>
    </source>
</evidence>
<evidence type="ECO:0000313" key="19">
    <source>
        <dbReference type="Proteomes" id="UP000095282"/>
    </source>
</evidence>
<keyword evidence="9 14" id="KW-0727">SH2 domain</keyword>
<evidence type="ECO:0000256" key="9">
    <source>
        <dbReference type="ARBA" id="ARBA00022999"/>
    </source>
</evidence>
<dbReference type="PROSITE" id="PS50011">
    <property type="entry name" value="PROTEIN_KINASE_DOM"/>
    <property type="match status" value="1"/>
</dbReference>
<dbReference type="PROSITE" id="PS50001">
    <property type="entry name" value="SH2"/>
    <property type="match status" value="1"/>
</dbReference>
<name>A0A1I7T8C6_9PELO</name>
<evidence type="ECO:0000313" key="20">
    <source>
        <dbReference type="WBParaSite" id="Csp11.Scaffold542.g3409.t2"/>
    </source>
</evidence>
<dbReference type="SMART" id="SM00219">
    <property type="entry name" value="TyrKc"/>
    <property type="match status" value="1"/>
</dbReference>
<dbReference type="InterPro" id="IPR000980">
    <property type="entry name" value="SH2"/>
</dbReference>
<evidence type="ECO:0000256" key="16">
    <source>
        <dbReference type="RuleBase" id="RU362096"/>
    </source>
</evidence>
<sequence length="401" mass="45568">MLSDTSSRTSKTSESTTSERTNIDWFHGVLQRQDAEEILVKHGTFLLRASEVMGKMTMILSVRYDGKLHNFTVNSDASTGLVWFEGHKEKTVEQLVQWHVTNGIPVTKNSGVKVMSPVAKPDWIINHEDVIFVKKLGEGAFGEVSLAECEIGGQRVETAVKTMRCQMTRETRAAFMKEARLMRKYSHPHIVRIIGLAVHAHPLMIIMEMCPHGSLLSYLRKNKGKTTLTQRLRFCIESADGLAYLEKKQCLHRDIAARNCLLSLTDQIKISDFGLSDDKRTEMQDDTLGKVPVKWLAPEVMQDKLYSLKSDVWAYGILMWEIYADGMDPYPGMSNLQTRAKIFCDGYRMPFPEITPPLIAELALKHCWATLPQDRATMRSVLVKLRDFSMPDVSESVKVRR</sequence>
<keyword evidence="7 16" id="KW-0418">Kinase</keyword>